<evidence type="ECO:0000313" key="1">
    <source>
        <dbReference type="EMBL" id="KAK9921113.1"/>
    </source>
</evidence>
<accession>A0AAW1W929</accession>
<protein>
    <submittedName>
        <fullName evidence="1">Uncharacterized protein</fullName>
    </submittedName>
</protein>
<gene>
    <name evidence="1" type="ORF">M0R45_029639</name>
</gene>
<reference evidence="1 2" key="1">
    <citation type="journal article" date="2023" name="G3 (Bethesda)">
        <title>A chromosome-length genome assembly and annotation of blackberry (Rubus argutus, cv. 'Hillquist').</title>
        <authorList>
            <person name="Bruna T."/>
            <person name="Aryal R."/>
            <person name="Dudchenko O."/>
            <person name="Sargent D.J."/>
            <person name="Mead D."/>
            <person name="Buti M."/>
            <person name="Cavallini A."/>
            <person name="Hytonen T."/>
            <person name="Andres J."/>
            <person name="Pham M."/>
            <person name="Weisz D."/>
            <person name="Mascagni F."/>
            <person name="Usai G."/>
            <person name="Natali L."/>
            <person name="Bassil N."/>
            <person name="Fernandez G.E."/>
            <person name="Lomsadze A."/>
            <person name="Armour M."/>
            <person name="Olukolu B."/>
            <person name="Poorten T."/>
            <person name="Britton C."/>
            <person name="Davik J."/>
            <person name="Ashrafi H."/>
            <person name="Aiden E.L."/>
            <person name="Borodovsky M."/>
            <person name="Worthington M."/>
        </authorList>
    </citation>
    <scope>NUCLEOTIDE SEQUENCE [LARGE SCALE GENOMIC DNA]</scope>
    <source>
        <tissue evidence="1">Leaf</tissue>
    </source>
</reference>
<evidence type="ECO:0000313" key="2">
    <source>
        <dbReference type="Proteomes" id="UP001457282"/>
    </source>
</evidence>
<comment type="caution">
    <text evidence="1">The sequence shown here is derived from an EMBL/GenBank/DDBJ whole genome shotgun (WGS) entry which is preliminary data.</text>
</comment>
<organism evidence="1 2">
    <name type="scientific">Rubus argutus</name>
    <name type="common">Southern blackberry</name>
    <dbReference type="NCBI Taxonomy" id="59490"/>
    <lineage>
        <taxon>Eukaryota</taxon>
        <taxon>Viridiplantae</taxon>
        <taxon>Streptophyta</taxon>
        <taxon>Embryophyta</taxon>
        <taxon>Tracheophyta</taxon>
        <taxon>Spermatophyta</taxon>
        <taxon>Magnoliopsida</taxon>
        <taxon>eudicotyledons</taxon>
        <taxon>Gunneridae</taxon>
        <taxon>Pentapetalae</taxon>
        <taxon>rosids</taxon>
        <taxon>fabids</taxon>
        <taxon>Rosales</taxon>
        <taxon>Rosaceae</taxon>
        <taxon>Rosoideae</taxon>
        <taxon>Rosoideae incertae sedis</taxon>
        <taxon>Rubus</taxon>
    </lineage>
</organism>
<dbReference type="AlphaFoldDB" id="A0AAW1W929"/>
<dbReference type="EMBL" id="JBEDUW010000006">
    <property type="protein sequence ID" value="KAK9921113.1"/>
    <property type="molecule type" value="Genomic_DNA"/>
</dbReference>
<dbReference type="Proteomes" id="UP001457282">
    <property type="component" value="Unassembled WGS sequence"/>
</dbReference>
<name>A0AAW1W929_RUBAR</name>
<sequence length="133" mass="14870">MLIYYNWTMLYHVSAVALVENLLSPLENVDHDGLRLPGETGCPKLILKPMKTQLYTLMVSEYGTKRPGKFAGMLDIVHFDSHMLRIFSFLNPRVGSSSHCLSLTVSFTPGLLSSVWGALETYLFPGDGSNEWS</sequence>
<keyword evidence="2" id="KW-1185">Reference proteome</keyword>
<proteinExistence type="predicted"/>